<dbReference type="Ensembl" id="ENSSMRT00000029162.1">
    <property type="protein sequence ID" value="ENSSMRP00000024908.1"/>
    <property type="gene ID" value="ENSSMRG00000019255.1"/>
</dbReference>
<dbReference type="AlphaFoldDB" id="A0A8D0E2G1"/>
<reference evidence="1" key="2">
    <citation type="submission" date="2025-09" db="UniProtKB">
        <authorList>
            <consortium name="Ensembl"/>
        </authorList>
    </citation>
    <scope>IDENTIFICATION</scope>
</reference>
<dbReference type="InterPro" id="IPR016641">
    <property type="entry name" value="EGD2/NACA0like"/>
</dbReference>
<reference evidence="1" key="1">
    <citation type="submission" date="2025-08" db="UniProtKB">
        <authorList>
            <consortium name="Ensembl"/>
        </authorList>
    </citation>
    <scope>IDENTIFICATION</scope>
</reference>
<dbReference type="GeneTree" id="ENSGT00940000161501"/>
<sequence>MSKIRFTCTDICIKMKIVTRVTILVITKPDVFKSPIEDLSQQVCKAAAEKFEVPMEHFPLITEMAPMLTIKEESEEEEEVDEMGVELRDIELVMAQANVSWPKAVHALCHSNSDFINALMELTI</sequence>
<dbReference type="Gene3D" id="1.10.8.10">
    <property type="entry name" value="DNA helicase RuvA subunit, C-terminal domain"/>
    <property type="match status" value="1"/>
</dbReference>
<dbReference type="GO" id="GO:0005854">
    <property type="term" value="C:nascent polypeptide-associated complex"/>
    <property type="evidence" value="ECO:0007669"/>
    <property type="project" value="InterPro"/>
</dbReference>
<evidence type="ECO:0000313" key="2">
    <source>
        <dbReference type="Proteomes" id="UP000694421"/>
    </source>
</evidence>
<organism evidence="1 2">
    <name type="scientific">Salvator merianae</name>
    <name type="common">Argentine black and white tegu</name>
    <name type="synonym">Tupinambis merianae</name>
    <dbReference type="NCBI Taxonomy" id="96440"/>
    <lineage>
        <taxon>Eukaryota</taxon>
        <taxon>Metazoa</taxon>
        <taxon>Chordata</taxon>
        <taxon>Craniata</taxon>
        <taxon>Vertebrata</taxon>
        <taxon>Euteleostomi</taxon>
        <taxon>Lepidosauria</taxon>
        <taxon>Squamata</taxon>
        <taxon>Bifurcata</taxon>
        <taxon>Unidentata</taxon>
        <taxon>Episquamata</taxon>
        <taxon>Laterata</taxon>
        <taxon>Teiioidea</taxon>
        <taxon>Teiidae</taxon>
        <taxon>Salvator</taxon>
    </lineage>
</organism>
<protein>
    <submittedName>
        <fullName evidence="1">Uncharacterized protein</fullName>
    </submittedName>
</protein>
<dbReference type="OMA" id="ALMELTI"/>
<evidence type="ECO:0000313" key="1">
    <source>
        <dbReference type="Ensembl" id="ENSSMRP00000024908.1"/>
    </source>
</evidence>
<proteinExistence type="predicted"/>
<keyword evidence="2" id="KW-1185">Reference proteome</keyword>
<accession>A0A8D0E2G1</accession>
<dbReference type="Proteomes" id="UP000694421">
    <property type="component" value="Unplaced"/>
</dbReference>
<dbReference type="PANTHER" id="PTHR21713">
    <property type="entry name" value="NASCENT POLYPEPTIDE ASSOCIATED COMPLEX ALPHA SUBUNIT-RELATED"/>
    <property type="match status" value="1"/>
</dbReference>
<name>A0A8D0E2G1_SALMN</name>